<comment type="caution">
    <text evidence="9">The sequence shown here is derived from an EMBL/GenBank/DDBJ whole genome shotgun (WGS) entry which is preliminary data.</text>
</comment>
<dbReference type="EMBL" id="CARXXK010000002">
    <property type="protein sequence ID" value="CAI6353644.1"/>
    <property type="molecule type" value="Genomic_DNA"/>
</dbReference>
<evidence type="ECO:0000256" key="7">
    <source>
        <dbReference type="ARBA" id="ARBA00023242"/>
    </source>
</evidence>
<evidence type="ECO:0000256" key="6">
    <source>
        <dbReference type="ARBA" id="ARBA00022801"/>
    </source>
</evidence>
<proteinExistence type="inferred from homology"/>
<evidence type="ECO:0000256" key="2">
    <source>
        <dbReference type="ARBA" id="ARBA00004123"/>
    </source>
</evidence>
<dbReference type="GO" id="GO:0005634">
    <property type="term" value="C:nucleus"/>
    <property type="evidence" value="ECO:0007669"/>
    <property type="project" value="UniProtKB-SubCell"/>
</dbReference>
<dbReference type="AlphaFoldDB" id="A0AAV0WCP2"/>
<evidence type="ECO:0000256" key="4">
    <source>
        <dbReference type="ARBA" id="ARBA00022722"/>
    </source>
</evidence>
<gene>
    <name evidence="9" type="ORF">MEUPH1_LOCUS9743</name>
</gene>
<keyword evidence="4" id="KW-0540">Nuclease</keyword>
<reference evidence="9 10" key="1">
    <citation type="submission" date="2023-01" db="EMBL/GenBank/DDBJ databases">
        <authorList>
            <person name="Whitehead M."/>
        </authorList>
    </citation>
    <scope>NUCLEOTIDE SEQUENCE [LARGE SCALE GENOMIC DNA]</scope>
</reference>
<organism evidence="9 10">
    <name type="scientific">Macrosiphum euphorbiae</name>
    <name type="common">potato aphid</name>
    <dbReference type="NCBI Taxonomy" id="13131"/>
    <lineage>
        <taxon>Eukaryota</taxon>
        <taxon>Metazoa</taxon>
        <taxon>Ecdysozoa</taxon>
        <taxon>Arthropoda</taxon>
        <taxon>Hexapoda</taxon>
        <taxon>Insecta</taxon>
        <taxon>Pterygota</taxon>
        <taxon>Neoptera</taxon>
        <taxon>Paraneoptera</taxon>
        <taxon>Hemiptera</taxon>
        <taxon>Sternorrhyncha</taxon>
        <taxon>Aphidomorpha</taxon>
        <taxon>Aphidoidea</taxon>
        <taxon>Aphididae</taxon>
        <taxon>Macrosiphini</taxon>
        <taxon>Macrosiphum</taxon>
    </lineage>
</organism>
<dbReference type="GO" id="GO:0004518">
    <property type="term" value="F:nuclease activity"/>
    <property type="evidence" value="ECO:0007669"/>
    <property type="project" value="UniProtKB-KW"/>
</dbReference>
<comment type="similarity">
    <text evidence="3">Belongs to the HARBI1 family.</text>
</comment>
<evidence type="ECO:0000256" key="5">
    <source>
        <dbReference type="ARBA" id="ARBA00022723"/>
    </source>
</evidence>
<keyword evidence="7" id="KW-0539">Nucleus</keyword>
<dbReference type="Pfam" id="PF13359">
    <property type="entry name" value="DDE_Tnp_4"/>
    <property type="match status" value="1"/>
</dbReference>
<comment type="cofactor">
    <cofactor evidence="1">
        <name>a divalent metal cation</name>
        <dbReference type="ChEBI" id="CHEBI:60240"/>
    </cofactor>
</comment>
<dbReference type="PANTHER" id="PTHR22930">
    <property type="match status" value="1"/>
</dbReference>
<keyword evidence="6" id="KW-0378">Hydrolase</keyword>
<dbReference type="InterPro" id="IPR045249">
    <property type="entry name" value="HARBI1-like"/>
</dbReference>
<feature type="domain" description="DDE Tnp4" evidence="8">
    <location>
        <begin position="203"/>
        <end position="369"/>
    </location>
</feature>
<evidence type="ECO:0000313" key="9">
    <source>
        <dbReference type="EMBL" id="CAI6353644.1"/>
    </source>
</evidence>
<name>A0AAV0WCP2_9HEMI</name>
<dbReference type="InterPro" id="IPR027806">
    <property type="entry name" value="HARBI1_dom"/>
</dbReference>
<dbReference type="GO" id="GO:0016787">
    <property type="term" value="F:hydrolase activity"/>
    <property type="evidence" value="ECO:0007669"/>
    <property type="project" value="UniProtKB-KW"/>
</dbReference>
<keyword evidence="10" id="KW-1185">Reference proteome</keyword>
<accession>A0AAV0WCP2</accession>
<dbReference type="Proteomes" id="UP001160148">
    <property type="component" value="Unassembled WGS sequence"/>
</dbReference>
<protein>
    <recommendedName>
        <fullName evidence="8">DDE Tnp4 domain-containing protein</fullName>
    </recommendedName>
</protein>
<evidence type="ECO:0000256" key="1">
    <source>
        <dbReference type="ARBA" id="ARBA00001968"/>
    </source>
</evidence>
<evidence type="ECO:0000259" key="8">
    <source>
        <dbReference type="Pfam" id="PF13359"/>
    </source>
</evidence>
<comment type="subcellular location">
    <subcellularLocation>
        <location evidence="2">Nucleus</location>
    </subcellularLocation>
</comment>
<dbReference type="GO" id="GO:0046872">
    <property type="term" value="F:metal ion binding"/>
    <property type="evidence" value="ECO:0007669"/>
    <property type="project" value="UniProtKB-KW"/>
</dbReference>
<keyword evidence="5" id="KW-0479">Metal-binding</keyword>
<dbReference type="PANTHER" id="PTHR22930:SF269">
    <property type="entry name" value="NUCLEASE HARBI1-LIKE PROTEIN"/>
    <property type="match status" value="1"/>
</dbReference>
<evidence type="ECO:0000313" key="10">
    <source>
        <dbReference type="Proteomes" id="UP001160148"/>
    </source>
</evidence>
<sequence length="437" mass="50263">MLYHITVFSRLSTIIPKGCVFLIKMDCGSSSSSSGWEEELEAVAAFVVLDEEENKTKTREWVHAINKKRETLGEFHRLVPELKKDTKRYHMYFRMTMEEFDFLHELIKPDIYKQNTQFRRAVSTEERLAVCLRFLATGNSFRSIGFNYRLGFSTVREIVKEVCDAIWNRLGPIVMPPPTEEMWKNVAAKYKKMWHFLNCIGAIDGKHINIQCPINAGSTYYNYKGSHSVVLLALVDADYKFIAIDVGSYGRNSDGGIFSQSVIGQKLNNKTLNVPEPAPLTENGDPQPYVIVGDEAFPLKSYLLRPYSRNYLGDNEPNKIFNYRLSRARRVVENAFGILAARWRCFRGHLEVQPEFVDKIVLASCCLHNMLCADNAFEPDNESLQLPEAALLNLDPLRRNSTREAFQVREKFRDYFNSDAGSVVWQVERVRKGRIHS</sequence>
<evidence type="ECO:0000256" key="3">
    <source>
        <dbReference type="ARBA" id="ARBA00006958"/>
    </source>
</evidence>